<dbReference type="GO" id="GO:0003723">
    <property type="term" value="F:RNA binding"/>
    <property type="evidence" value="ECO:0007669"/>
    <property type="project" value="InterPro"/>
</dbReference>
<organism evidence="4 5">
    <name type="scientific">Pyronema omphalodes (strain CBS 100304)</name>
    <name type="common">Pyronema confluens</name>
    <dbReference type="NCBI Taxonomy" id="1076935"/>
    <lineage>
        <taxon>Eukaryota</taxon>
        <taxon>Fungi</taxon>
        <taxon>Dikarya</taxon>
        <taxon>Ascomycota</taxon>
        <taxon>Pezizomycotina</taxon>
        <taxon>Pezizomycetes</taxon>
        <taxon>Pezizales</taxon>
        <taxon>Pyronemataceae</taxon>
        <taxon>Pyronema</taxon>
    </lineage>
</organism>
<dbReference type="STRING" id="1076935.U4L901"/>
<dbReference type="Gene3D" id="3.30.2350.10">
    <property type="entry name" value="Pseudouridine synthase"/>
    <property type="match status" value="1"/>
</dbReference>
<comment type="function">
    <text evidence="2">Responsible for synthesis of pseudouridine from uracil.</text>
</comment>
<dbReference type="InterPro" id="IPR006224">
    <property type="entry name" value="PsdUridine_synth_RluA-like_CS"/>
</dbReference>
<dbReference type="NCBIfam" id="TIGR00005">
    <property type="entry name" value="rluA_subfam"/>
    <property type="match status" value="1"/>
</dbReference>
<accession>U4L901</accession>
<dbReference type="InterPro" id="IPR006145">
    <property type="entry name" value="PsdUridine_synth_RsuA/RluA"/>
</dbReference>
<dbReference type="PANTHER" id="PTHR21600">
    <property type="entry name" value="MITOCHONDRIAL RNA PSEUDOURIDINE SYNTHASE"/>
    <property type="match status" value="1"/>
</dbReference>
<dbReference type="PANTHER" id="PTHR21600:SF40">
    <property type="entry name" value="PSEUDOURIDYLATE SYNTHASE RPUSD2"/>
    <property type="match status" value="1"/>
</dbReference>
<protein>
    <recommendedName>
        <fullName evidence="2">Pseudouridine synthase</fullName>
        <ecNumber evidence="2">5.4.99.-</ecNumber>
    </recommendedName>
</protein>
<name>U4L901_PYROM</name>
<dbReference type="PROSITE" id="PS01129">
    <property type="entry name" value="PSI_RLU"/>
    <property type="match status" value="1"/>
</dbReference>
<comment type="catalytic activity">
    <reaction evidence="2">
        <text>a uridine in RNA = a pseudouridine in RNA</text>
        <dbReference type="Rhea" id="RHEA:48348"/>
        <dbReference type="Rhea" id="RHEA-COMP:12068"/>
        <dbReference type="Rhea" id="RHEA-COMP:12069"/>
        <dbReference type="ChEBI" id="CHEBI:65314"/>
        <dbReference type="ChEBI" id="CHEBI:65315"/>
    </reaction>
</comment>
<reference evidence="4 5" key="1">
    <citation type="journal article" date="2013" name="PLoS Genet.">
        <title>The genome and development-dependent transcriptomes of Pyronema confluens: a window into fungal evolution.</title>
        <authorList>
            <person name="Traeger S."/>
            <person name="Altegoer F."/>
            <person name="Freitag M."/>
            <person name="Gabaldon T."/>
            <person name="Kempken F."/>
            <person name="Kumar A."/>
            <person name="Marcet-Houben M."/>
            <person name="Poggeler S."/>
            <person name="Stajich J.E."/>
            <person name="Nowrousian M."/>
        </authorList>
    </citation>
    <scope>NUCLEOTIDE SEQUENCE [LARGE SCALE GENOMIC DNA]</scope>
    <source>
        <strain evidence="5">CBS 100304</strain>
        <tissue evidence="4">Vegetative mycelium</tissue>
    </source>
</reference>
<sequence length="471" mass="54212">MTPEIRQLLRTIPISDPRFNLVASLLIHTQNRYPKFPMSTILDELPPAEICEEPKPERKNKGITQPHVKWEKKQREPVNSKFLNVPPNPLYYFEDGLRKVNPYNFTYNTFCKERWRGRSLLDIFADEFRERPLEYYKAAIAAGTVCVTATDKDSTKNKPPQSGLDTIVKNGDMISHTMHRHEPPVTGDPIGIVFEDENIIAISKPAGVPVHPTGRYNYNTVTEILRHDRGDGFNPMPCNRLDRLTSGLMFIAKRREAADTFMHQLKSRTILKQYLARVIGEFPPEDIICDQPILQISPKLGLNRVKANGKHARTLFRRLRYVPEHNYSIVECHPYTGRTHQLRVHLQFLGYPISNDPIYCNRKVFGINLGKGGEGDDEDIITRLNRMGKEEVATAEQYHQDIVKEHLEKKAEKMTGEFCEVCQTPLYSDPGEHELGIFLHAKKYECQDGAWSYETDPPKWALEDMKEGETL</sequence>
<feature type="active site" evidence="1">
    <location>
        <position position="242"/>
    </location>
</feature>
<dbReference type="SUPFAM" id="SSF55120">
    <property type="entry name" value="Pseudouridine synthase"/>
    <property type="match status" value="1"/>
</dbReference>
<gene>
    <name evidence="4" type="ORF">PCON_09594</name>
</gene>
<dbReference type="Pfam" id="PF00849">
    <property type="entry name" value="PseudoU_synth_2"/>
    <property type="match status" value="1"/>
</dbReference>
<keyword evidence="5" id="KW-1185">Reference proteome</keyword>
<dbReference type="InterPro" id="IPR050188">
    <property type="entry name" value="RluA_PseudoU_synthase"/>
</dbReference>
<feature type="domain" description="Pseudouridine synthase RsuA/RluA-like" evidence="3">
    <location>
        <begin position="198"/>
        <end position="347"/>
    </location>
</feature>
<dbReference type="Proteomes" id="UP000018144">
    <property type="component" value="Unassembled WGS sequence"/>
</dbReference>
<evidence type="ECO:0000259" key="3">
    <source>
        <dbReference type="Pfam" id="PF00849"/>
    </source>
</evidence>
<keyword evidence="2" id="KW-0413">Isomerase</keyword>
<evidence type="ECO:0000313" key="5">
    <source>
        <dbReference type="Proteomes" id="UP000018144"/>
    </source>
</evidence>
<dbReference type="InterPro" id="IPR020103">
    <property type="entry name" value="PsdUridine_synth_cat_dom_sf"/>
</dbReference>
<dbReference type="OrthoDB" id="424794at2759"/>
<dbReference type="AlphaFoldDB" id="U4L901"/>
<dbReference type="CDD" id="cd02557">
    <property type="entry name" value="PseudoU_synth_ScRIB2"/>
    <property type="match status" value="1"/>
</dbReference>
<dbReference type="OMA" id="QTYCKGR"/>
<dbReference type="EMBL" id="HF935502">
    <property type="protein sequence ID" value="CCX10001.1"/>
    <property type="molecule type" value="Genomic_DNA"/>
</dbReference>
<dbReference type="eggNOG" id="KOG1919">
    <property type="taxonomic scope" value="Eukaryota"/>
</dbReference>
<dbReference type="GO" id="GO:0009982">
    <property type="term" value="F:pseudouridine synthase activity"/>
    <property type="evidence" value="ECO:0007669"/>
    <property type="project" value="InterPro"/>
</dbReference>
<dbReference type="InterPro" id="IPR006225">
    <property type="entry name" value="PsdUridine_synth_RluC/D"/>
</dbReference>
<evidence type="ECO:0000313" key="4">
    <source>
        <dbReference type="EMBL" id="CCX10001.1"/>
    </source>
</evidence>
<comment type="similarity">
    <text evidence="2">Belongs to the pseudouridine synthase RluA family.</text>
</comment>
<dbReference type="GO" id="GO:0000455">
    <property type="term" value="P:enzyme-directed rRNA pseudouridine synthesis"/>
    <property type="evidence" value="ECO:0007669"/>
    <property type="project" value="TreeGrafter"/>
</dbReference>
<evidence type="ECO:0000256" key="2">
    <source>
        <dbReference type="RuleBase" id="RU362028"/>
    </source>
</evidence>
<evidence type="ECO:0000256" key="1">
    <source>
        <dbReference type="PIRSR" id="PIRSR606225-1"/>
    </source>
</evidence>
<dbReference type="EC" id="5.4.99.-" evidence="2"/>
<proteinExistence type="inferred from homology"/>